<evidence type="ECO:0000313" key="2">
    <source>
        <dbReference type="Proteomes" id="UP000050396"/>
    </source>
</evidence>
<proteinExistence type="predicted"/>
<dbReference type="AlphaFoldDB" id="A0A0P9Z7Q4"/>
<organism evidence="1 2">
    <name type="scientific">Pseudomonas savastanoi pv. phaseolicola</name>
    <name type="common">Pseudomonas syringae pv. phaseolicola</name>
    <dbReference type="NCBI Taxonomy" id="319"/>
    <lineage>
        <taxon>Bacteria</taxon>
        <taxon>Pseudomonadati</taxon>
        <taxon>Pseudomonadota</taxon>
        <taxon>Gammaproteobacteria</taxon>
        <taxon>Pseudomonadales</taxon>
        <taxon>Pseudomonadaceae</taxon>
        <taxon>Pseudomonas</taxon>
    </lineage>
</organism>
<evidence type="ECO:0000313" key="1">
    <source>
        <dbReference type="EMBL" id="KPY14653.1"/>
    </source>
</evidence>
<gene>
    <name evidence="1" type="ORF">ALO55_05167</name>
</gene>
<dbReference type="EMBL" id="LJQZ01000182">
    <property type="protein sequence ID" value="KPY14653.1"/>
    <property type="molecule type" value="Genomic_DNA"/>
</dbReference>
<reference evidence="1 2" key="1">
    <citation type="submission" date="2015-09" db="EMBL/GenBank/DDBJ databases">
        <title>Genome announcement of multiple Pseudomonas syringae strains.</title>
        <authorList>
            <person name="Thakur S."/>
            <person name="Wang P.W."/>
            <person name="Gong Y."/>
            <person name="Weir B.S."/>
            <person name="Guttman D.S."/>
        </authorList>
    </citation>
    <scope>NUCLEOTIDE SEQUENCE [LARGE SCALE GENOMIC DNA]</scope>
    <source>
        <strain evidence="1 2">ICMP2740</strain>
    </source>
</reference>
<comment type="caution">
    <text evidence="1">The sequence shown here is derived from an EMBL/GenBank/DDBJ whole genome shotgun (WGS) entry which is preliminary data.</text>
</comment>
<protein>
    <submittedName>
        <fullName evidence="1">Uncharacterized protein</fullName>
    </submittedName>
</protein>
<name>A0A0P9Z7Q4_PSESH</name>
<accession>A0A0P9Z7Q4</accession>
<sequence>MSVIRAKVLVEGFPIYTELTSQLGFRFPEAQLPDYDGLFVGQGLLASPVSSTLLGQDAFFGGLHCIGTLKSLYIELRHSTR</sequence>
<dbReference type="Proteomes" id="UP000050396">
    <property type="component" value="Unassembled WGS sequence"/>
</dbReference>